<dbReference type="EMBL" id="JALJOT010000004">
    <property type="protein sequence ID" value="KAK9915817.1"/>
    <property type="molecule type" value="Genomic_DNA"/>
</dbReference>
<sequence>MTVTERYASVLNSHPLAFLLSLLTVVGPLLGGPVVSVAGKPEGWEDPNCHNRTVDGRVFHTESFLITNLSFEGMTAAMDIGPGRLLWILDEWRTLISTFGKANAAAKDVDMAIYFQTYSGSFFSKRLKNHTLVVENTGLGVLGFTQPEQAFQALHDKGLQGSGFIARQIFLAAPPVMGKFKDIGNTPIF</sequence>
<evidence type="ECO:0000256" key="1">
    <source>
        <dbReference type="SAM" id="SignalP"/>
    </source>
</evidence>
<comment type="caution">
    <text evidence="2">The sequence shown here is derived from an EMBL/GenBank/DDBJ whole genome shotgun (WGS) entry which is preliminary data.</text>
</comment>
<feature type="chain" id="PRO_5046460938" evidence="1">
    <location>
        <begin position="32"/>
        <end position="189"/>
    </location>
</feature>
<evidence type="ECO:0000313" key="3">
    <source>
        <dbReference type="Proteomes" id="UP001491310"/>
    </source>
</evidence>
<keyword evidence="1" id="KW-0732">Signal</keyword>
<keyword evidence="3" id="KW-1185">Reference proteome</keyword>
<dbReference type="Pfam" id="PF13148">
    <property type="entry name" value="DUF3987"/>
    <property type="match status" value="1"/>
</dbReference>
<reference evidence="2 3" key="1">
    <citation type="journal article" date="2024" name="Nat. Commun.">
        <title>Phylogenomics reveals the evolutionary origins of lichenization in chlorophyte algae.</title>
        <authorList>
            <person name="Puginier C."/>
            <person name="Libourel C."/>
            <person name="Otte J."/>
            <person name="Skaloud P."/>
            <person name="Haon M."/>
            <person name="Grisel S."/>
            <person name="Petersen M."/>
            <person name="Berrin J.G."/>
            <person name="Delaux P.M."/>
            <person name="Dal Grande F."/>
            <person name="Keller J."/>
        </authorList>
    </citation>
    <scope>NUCLEOTIDE SEQUENCE [LARGE SCALE GENOMIC DNA]</scope>
    <source>
        <strain evidence="2 3">SAG 216-7</strain>
    </source>
</reference>
<proteinExistence type="predicted"/>
<gene>
    <name evidence="2" type="ORF">WJX75_004518</name>
</gene>
<organism evidence="2 3">
    <name type="scientific">Coccomyxa subellipsoidea</name>
    <dbReference type="NCBI Taxonomy" id="248742"/>
    <lineage>
        <taxon>Eukaryota</taxon>
        <taxon>Viridiplantae</taxon>
        <taxon>Chlorophyta</taxon>
        <taxon>core chlorophytes</taxon>
        <taxon>Trebouxiophyceae</taxon>
        <taxon>Trebouxiophyceae incertae sedis</taxon>
        <taxon>Coccomyxaceae</taxon>
        <taxon>Coccomyxa</taxon>
    </lineage>
</organism>
<protein>
    <submittedName>
        <fullName evidence="2">Uncharacterized protein</fullName>
    </submittedName>
</protein>
<accession>A0ABR2YVD1</accession>
<name>A0ABR2YVD1_9CHLO</name>
<dbReference type="InterPro" id="IPR025048">
    <property type="entry name" value="DUF3987"/>
</dbReference>
<evidence type="ECO:0000313" key="2">
    <source>
        <dbReference type="EMBL" id="KAK9915817.1"/>
    </source>
</evidence>
<feature type="signal peptide" evidence="1">
    <location>
        <begin position="1"/>
        <end position="31"/>
    </location>
</feature>
<dbReference type="Proteomes" id="UP001491310">
    <property type="component" value="Unassembled WGS sequence"/>
</dbReference>